<dbReference type="GO" id="GO:0016301">
    <property type="term" value="F:kinase activity"/>
    <property type="evidence" value="ECO:0007669"/>
    <property type="project" value="UniProtKB-KW"/>
</dbReference>
<organism evidence="14 15">
    <name type="scientific">Imperialibacter roseus</name>
    <dbReference type="NCBI Taxonomy" id="1324217"/>
    <lineage>
        <taxon>Bacteria</taxon>
        <taxon>Pseudomonadati</taxon>
        <taxon>Bacteroidota</taxon>
        <taxon>Cytophagia</taxon>
        <taxon>Cytophagales</taxon>
        <taxon>Flammeovirgaceae</taxon>
        <taxon>Imperialibacter</taxon>
    </lineage>
</organism>
<dbReference type="InterPro" id="IPR040442">
    <property type="entry name" value="Pyrv_kinase-like_dom_sf"/>
</dbReference>
<dbReference type="InterPro" id="IPR015806">
    <property type="entry name" value="Pyrv_Knase_insert_dom_sf"/>
</dbReference>
<dbReference type="Gene3D" id="2.40.33.10">
    <property type="entry name" value="PK beta-barrel domain-like"/>
    <property type="match status" value="1"/>
</dbReference>
<keyword evidence="15" id="KW-1185">Reference proteome</keyword>
<feature type="domain" description="Pyruvate kinase barrel" evidence="13">
    <location>
        <begin position="140"/>
        <end position="445"/>
    </location>
</feature>
<keyword evidence="10 12" id="KW-0324">Glycolysis</keyword>
<evidence type="ECO:0000259" key="13">
    <source>
        <dbReference type="Pfam" id="PF00224"/>
    </source>
</evidence>
<keyword evidence="11 14" id="KW-0670">Pyruvate</keyword>
<evidence type="ECO:0000256" key="2">
    <source>
        <dbReference type="ARBA" id="ARBA00008663"/>
    </source>
</evidence>
<keyword evidence="8" id="KW-0067">ATP-binding</keyword>
<sequence length="501" mass="55796">MIPEVDDTILAQLQQLETALAHEARVYSDLIEQVYPSNKASALNLIHYLTLRKADLRPLQDKLHYLGLSSLSNSESHTLHQLRSVIQWLNRKPYDGHPGDIDPAAARAIAQRQSMHLFGQRPSNEIPFIMVTLDARMAGDVGLVSQFLEQGMDVARINCAHDDEATWDLLVSTLKQAMAETGKGCRIYMDLAGPKLRTGLPGKGKDKKRLKIAEGQTLKLVEPEYEVGEKERVVSCSVRGIIAQLKPGQKVLFDDGLICTTVVKVKGNEAHLEIDRVSGTKPHLKAGKGINFPNAQLEIVSLTKEDKKALPYICQEADLVGYSFVRTKDDLKVLQSSLTDLSESPPHIIIKIETPEAFVNLPELLLQGMTRNTMGVMIARGDLAVEVGFERMSELQEEILWICEAAHVPVIWATQVLETLNKTGIATRSEATDAARSAMAECVMINKGLHTVEVIRFLKDILSRSGGHRTKRRHLFRPLSVAQHFFKERELLQELTASENT</sequence>
<gene>
    <name evidence="14" type="ORF">RT717_17805</name>
</gene>
<accession>A0ABZ0IIS8</accession>
<comment type="similarity">
    <text evidence="2 12">Belongs to the pyruvate kinase family.</text>
</comment>
<dbReference type="Pfam" id="PF00224">
    <property type="entry name" value="PK"/>
    <property type="match status" value="1"/>
</dbReference>
<evidence type="ECO:0000256" key="5">
    <source>
        <dbReference type="ARBA" id="ARBA00022723"/>
    </source>
</evidence>
<dbReference type="EMBL" id="CP136051">
    <property type="protein sequence ID" value="WOK04938.1"/>
    <property type="molecule type" value="Genomic_DNA"/>
</dbReference>
<dbReference type="Gene3D" id="3.20.20.60">
    <property type="entry name" value="Phosphoenolpyruvate-binding domains"/>
    <property type="match status" value="1"/>
</dbReference>
<evidence type="ECO:0000256" key="12">
    <source>
        <dbReference type="RuleBase" id="RU000504"/>
    </source>
</evidence>
<dbReference type="PANTHER" id="PTHR11817">
    <property type="entry name" value="PYRUVATE KINASE"/>
    <property type="match status" value="1"/>
</dbReference>
<proteinExistence type="inferred from homology"/>
<keyword evidence="6" id="KW-0547">Nucleotide-binding</keyword>
<dbReference type="InterPro" id="IPR015813">
    <property type="entry name" value="Pyrv/PenolPyrv_kinase-like_dom"/>
</dbReference>
<dbReference type="InterPro" id="IPR001697">
    <property type="entry name" value="Pyr_Knase"/>
</dbReference>
<evidence type="ECO:0000256" key="7">
    <source>
        <dbReference type="ARBA" id="ARBA00022777"/>
    </source>
</evidence>
<evidence type="ECO:0000313" key="15">
    <source>
        <dbReference type="Proteomes" id="UP001302349"/>
    </source>
</evidence>
<comment type="pathway">
    <text evidence="1 12">Carbohydrate degradation; glycolysis; pyruvate from D-glyceraldehyde 3-phosphate: step 5/5.</text>
</comment>
<evidence type="ECO:0000256" key="9">
    <source>
        <dbReference type="ARBA" id="ARBA00022842"/>
    </source>
</evidence>
<protein>
    <recommendedName>
        <fullName evidence="3 12">Pyruvate kinase</fullName>
        <ecNumber evidence="3 12">2.7.1.40</ecNumber>
    </recommendedName>
</protein>
<evidence type="ECO:0000313" key="14">
    <source>
        <dbReference type="EMBL" id="WOK04938.1"/>
    </source>
</evidence>
<evidence type="ECO:0000256" key="1">
    <source>
        <dbReference type="ARBA" id="ARBA00004997"/>
    </source>
</evidence>
<dbReference type="PRINTS" id="PR01050">
    <property type="entry name" value="PYRUVTKNASE"/>
</dbReference>
<dbReference type="Proteomes" id="UP001302349">
    <property type="component" value="Chromosome"/>
</dbReference>
<name>A0ABZ0IIS8_9BACT</name>
<keyword evidence="4 12" id="KW-0808">Transferase</keyword>
<dbReference type="SUPFAM" id="SSF50800">
    <property type="entry name" value="PK beta-barrel domain-like"/>
    <property type="match status" value="1"/>
</dbReference>
<comment type="catalytic activity">
    <reaction evidence="12">
        <text>pyruvate + ATP = phosphoenolpyruvate + ADP + H(+)</text>
        <dbReference type="Rhea" id="RHEA:18157"/>
        <dbReference type="ChEBI" id="CHEBI:15361"/>
        <dbReference type="ChEBI" id="CHEBI:15378"/>
        <dbReference type="ChEBI" id="CHEBI:30616"/>
        <dbReference type="ChEBI" id="CHEBI:58702"/>
        <dbReference type="ChEBI" id="CHEBI:456216"/>
        <dbReference type="EC" id="2.7.1.40"/>
    </reaction>
</comment>
<keyword evidence="5" id="KW-0479">Metal-binding</keyword>
<dbReference type="RefSeq" id="WP_317487735.1">
    <property type="nucleotide sequence ID" value="NZ_CP136051.1"/>
</dbReference>
<evidence type="ECO:0000256" key="8">
    <source>
        <dbReference type="ARBA" id="ARBA00022840"/>
    </source>
</evidence>
<dbReference type="SUPFAM" id="SSF51621">
    <property type="entry name" value="Phosphoenolpyruvate/pyruvate domain"/>
    <property type="match status" value="1"/>
</dbReference>
<keyword evidence="9 12" id="KW-0460">Magnesium</keyword>
<reference evidence="14 15" key="1">
    <citation type="journal article" date="2023" name="Microbiol. Resour. Announc.">
        <title>Complete Genome Sequence of Imperialibacter roseus strain P4T.</title>
        <authorList>
            <person name="Tizabi D.R."/>
            <person name="Bachvaroff T."/>
            <person name="Hill R.T."/>
        </authorList>
    </citation>
    <scope>NUCLEOTIDE SEQUENCE [LARGE SCALE GENOMIC DNA]</scope>
    <source>
        <strain evidence="14 15">P4T</strain>
    </source>
</reference>
<evidence type="ECO:0000256" key="3">
    <source>
        <dbReference type="ARBA" id="ARBA00012142"/>
    </source>
</evidence>
<dbReference type="InterPro" id="IPR015793">
    <property type="entry name" value="Pyrv_Knase_brl"/>
</dbReference>
<evidence type="ECO:0000256" key="10">
    <source>
        <dbReference type="ARBA" id="ARBA00023152"/>
    </source>
</evidence>
<dbReference type="EC" id="2.7.1.40" evidence="3 12"/>
<evidence type="ECO:0000256" key="4">
    <source>
        <dbReference type="ARBA" id="ARBA00022679"/>
    </source>
</evidence>
<evidence type="ECO:0000256" key="11">
    <source>
        <dbReference type="ARBA" id="ARBA00023317"/>
    </source>
</evidence>
<evidence type="ECO:0000256" key="6">
    <source>
        <dbReference type="ARBA" id="ARBA00022741"/>
    </source>
</evidence>
<dbReference type="InterPro" id="IPR011037">
    <property type="entry name" value="Pyrv_Knase-like_insert_dom_sf"/>
</dbReference>
<keyword evidence="7 12" id="KW-0418">Kinase</keyword>